<dbReference type="InterPro" id="IPR036869">
    <property type="entry name" value="J_dom_sf"/>
</dbReference>
<reference evidence="7 8" key="1">
    <citation type="submission" date="2019-07" db="EMBL/GenBank/DDBJ databases">
        <title>Whole genome shotgun sequence of Oceanithermus desulfurans NBRC 100063.</title>
        <authorList>
            <person name="Hosoyama A."/>
            <person name="Uohara A."/>
            <person name="Ohji S."/>
            <person name="Ichikawa N."/>
        </authorList>
    </citation>
    <scope>NUCLEOTIDE SEQUENCE [LARGE SCALE GENOMIC DNA]</scope>
    <source>
        <strain evidence="7 8">NBRC 100063</strain>
    </source>
</reference>
<sequence length="289" mass="31778">MEYKDYYAILGVPRTASEEEIKRAYRKLARKYHPDVNKDPGAEEKFKEIGEAYAVLSDPEKRKIYDQYGTTQAPPPPPPGGWHVEGNVEDFSDFFQTLFGGGLGDLFGAGSRPAARGPRRGRDYEAEIAIPLEVAYHGGEQTIQLNGERLSVTIPAGVRPGQRIRLPGKGGPGQPPGDLYLTVRLAASPTFRLEGDDVYTTIDVPAPIAVVGGKVKVPTLDGFVELTIPPRTQAGRKLRLRGKGWPRRGGGRGDQYAEVRVVIPEHPTPDEERLYRELAELLRKQGVVA</sequence>
<dbReference type="PANTHER" id="PTHR43096:SF52">
    <property type="entry name" value="DNAJ HOMOLOG 1, MITOCHONDRIAL-RELATED"/>
    <property type="match status" value="1"/>
</dbReference>
<dbReference type="GO" id="GO:0042026">
    <property type="term" value="P:protein refolding"/>
    <property type="evidence" value="ECO:0007669"/>
    <property type="project" value="TreeGrafter"/>
</dbReference>
<dbReference type="PROSITE" id="PS00636">
    <property type="entry name" value="DNAJ_1"/>
    <property type="match status" value="1"/>
</dbReference>
<dbReference type="SUPFAM" id="SSF49493">
    <property type="entry name" value="HSP40/DnaJ peptide-binding domain"/>
    <property type="match status" value="2"/>
</dbReference>
<dbReference type="GO" id="GO:0051082">
    <property type="term" value="F:unfolded protein binding"/>
    <property type="evidence" value="ECO:0007669"/>
    <property type="project" value="InterPro"/>
</dbReference>
<dbReference type="InterPro" id="IPR008971">
    <property type="entry name" value="HSP40/DnaJ_pept-bd"/>
</dbReference>
<feature type="domain" description="J" evidence="6">
    <location>
        <begin position="5"/>
        <end position="69"/>
    </location>
</feature>
<evidence type="ECO:0000256" key="2">
    <source>
        <dbReference type="ARBA" id="ARBA00022705"/>
    </source>
</evidence>
<dbReference type="EMBL" id="BJXN01000012">
    <property type="protein sequence ID" value="GEM90362.1"/>
    <property type="molecule type" value="Genomic_DNA"/>
</dbReference>
<dbReference type="CDD" id="cd06257">
    <property type="entry name" value="DnaJ"/>
    <property type="match status" value="1"/>
</dbReference>
<dbReference type="AlphaFoldDB" id="A0A511RN63"/>
<dbReference type="NCBIfam" id="NF010892">
    <property type="entry name" value="PRK14299.1"/>
    <property type="match status" value="1"/>
</dbReference>
<evidence type="ECO:0000256" key="1">
    <source>
        <dbReference type="ARBA" id="ARBA00004496"/>
    </source>
</evidence>
<dbReference type="Proteomes" id="UP000321827">
    <property type="component" value="Unassembled WGS sequence"/>
</dbReference>
<comment type="similarity">
    <text evidence="5">Belongs to the DnaJ family.</text>
</comment>
<dbReference type="SMART" id="SM00271">
    <property type="entry name" value="DnaJ"/>
    <property type="match status" value="1"/>
</dbReference>
<comment type="subcellular location">
    <subcellularLocation>
        <location evidence="1">Cytoplasm</location>
    </subcellularLocation>
</comment>
<dbReference type="CDD" id="cd10747">
    <property type="entry name" value="DnaJ_C"/>
    <property type="match status" value="1"/>
</dbReference>
<dbReference type="Pfam" id="PF01556">
    <property type="entry name" value="DnaJ_C"/>
    <property type="match status" value="1"/>
</dbReference>
<dbReference type="Gene3D" id="1.10.287.110">
    <property type="entry name" value="DnaJ domain"/>
    <property type="match status" value="1"/>
</dbReference>
<dbReference type="Pfam" id="PF00226">
    <property type="entry name" value="DnaJ"/>
    <property type="match status" value="1"/>
</dbReference>
<proteinExistence type="inferred from homology"/>
<dbReference type="PRINTS" id="PR00625">
    <property type="entry name" value="JDOMAIN"/>
</dbReference>
<evidence type="ECO:0000259" key="6">
    <source>
        <dbReference type="PROSITE" id="PS50076"/>
    </source>
</evidence>
<gene>
    <name evidence="7" type="primary">dnaJ2</name>
    <name evidence="7" type="ORF">ODE01S_17960</name>
</gene>
<dbReference type="InterPro" id="IPR001623">
    <property type="entry name" value="DnaJ_domain"/>
</dbReference>
<organism evidence="7 8">
    <name type="scientific">Oceanithermus desulfurans NBRC 100063</name>
    <dbReference type="NCBI Taxonomy" id="1227550"/>
    <lineage>
        <taxon>Bacteria</taxon>
        <taxon>Thermotogati</taxon>
        <taxon>Deinococcota</taxon>
        <taxon>Deinococci</taxon>
        <taxon>Thermales</taxon>
        <taxon>Thermaceae</taxon>
        <taxon>Oceanithermus</taxon>
    </lineage>
</organism>
<dbReference type="SUPFAM" id="SSF46565">
    <property type="entry name" value="Chaperone J-domain"/>
    <property type="match status" value="1"/>
</dbReference>
<comment type="caution">
    <text evidence="7">The sequence shown here is derived from an EMBL/GenBank/DDBJ whole genome shotgun (WGS) entry which is preliminary data.</text>
</comment>
<keyword evidence="4" id="KW-0143">Chaperone</keyword>
<evidence type="ECO:0000256" key="4">
    <source>
        <dbReference type="ARBA" id="ARBA00023186"/>
    </source>
</evidence>
<dbReference type="InterPro" id="IPR002939">
    <property type="entry name" value="DnaJ_C"/>
</dbReference>
<dbReference type="FunFam" id="2.60.260.20:FF:000013">
    <property type="entry name" value="DnaJ subfamily B member 11"/>
    <property type="match status" value="1"/>
</dbReference>
<protein>
    <submittedName>
        <fullName evidence="7">Chaperone protein DnaJ 2</fullName>
    </submittedName>
</protein>
<evidence type="ECO:0000313" key="8">
    <source>
        <dbReference type="Proteomes" id="UP000321827"/>
    </source>
</evidence>
<dbReference type="PANTHER" id="PTHR43096">
    <property type="entry name" value="DNAJ HOMOLOG 1, MITOCHONDRIAL-RELATED"/>
    <property type="match status" value="1"/>
</dbReference>
<dbReference type="GO" id="GO:0006260">
    <property type="term" value="P:DNA replication"/>
    <property type="evidence" value="ECO:0007669"/>
    <property type="project" value="UniProtKB-KW"/>
</dbReference>
<dbReference type="Gene3D" id="2.60.260.20">
    <property type="entry name" value="Urease metallochaperone UreE, N-terminal domain"/>
    <property type="match status" value="2"/>
</dbReference>
<keyword evidence="2" id="KW-0235">DNA replication</keyword>
<dbReference type="RefSeq" id="WP_147148031.1">
    <property type="nucleotide sequence ID" value="NZ_BJXN01000012.1"/>
</dbReference>
<dbReference type="FunFam" id="1.10.287.110:FF:000034">
    <property type="entry name" value="Chaperone protein DnaJ"/>
    <property type="match status" value="1"/>
</dbReference>
<dbReference type="InterPro" id="IPR018253">
    <property type="entry name" value="DnaJ_domain_CS"/>
</dbReference>
<evidence type="ECO:0000256" key="3">
    <source>
        <dbReference type="ARBA" id="ARBA00023016"/>
    </source>
</evidence>
<evidence type="ECO:0000313" key="7">
    <source>
        <dbReference type="EMBL" id="GEM90362.1"/>
    </source>
</evidence>
<dbReference type="GO" id="GO:0005737">
    <property type="term" value="C:cytoplasm"/>
    <property type="evidence" value="ECO:0007669"/>
    <property type="project" value="UniProtKB-SubCell"/>
</dbReference>
<dbReference type="OrthoDB" id="9779889at2"/>
<evidence type="ECO:0000256" key="5">
    <source>
        <dbReference type="ARBA" id="ARBA00061004"/>
    </source>
</evidence>
<name>A0A511RN63_9DEIN</name>
<dbReference type="PROSITE" id="PS50076">
    <property type="entry name" value="DNAJ_2"/>
    <property type="match status" value="1"/>
</dbReference>
<keyword evidence="3" id="KW-0346">Stress response</keyword>
<accession>A0A511RN63</accession>